<dbReference type="InterPro" id="IPR005727">
    <property type="entry name" value="Ribosomal_uL22_bac/chlpt-type"/>
</dbReference>
<dbReference type="InterPro" id="IPR001063">
    <property type="entry name" value="Ribosomal_uL22"/>
</dbReference>
<evidence type="ECO:0000256" key="4">
    <source>
        <dbReference type="ARBA" id="ARBA00022980"/>
    </source>
</evidence>
<dbReference type="EMBL" id="MFGA01000017">
    <property type="protein sequence ID" value="OGF21018.1"/>
    <property type="molecule type" value="Genomic_DNA"/>
</dbReference>
<protein>
    <recommendedName>
        <fullName evidence="6 7">Large ribosomal subunit protein uL22</fullName>
    </recommendedName>
</protein>
<comment type="caution">
    <text evidence="12">The sequence shown here is derived from an EMBL/GenBank/DDBJ whole genome shotgun (WGS) entry which is preliminary data.</text>
</comment>
<dbReference type="GO" id="GO:0022625">
    <property type="term" value="C:cytosolic large ribosomal subunit"/>
    <property type="evidence" value="ECO:0007669"/>
    <property type="project" value="TreeGrafter"/>
</dbReference>
<comment type="similarity">
    <text evidence="1 7 8">Belongs to the universal ribosomal protein uL22 family.</text>
</comment>
<dbReference type="CDD" id="cd00336">
    <property type="entry name" value="Ribosomal_L22"/>
    <property type="match status" value="1"/>
</dbReference>
<dbReference type="Proteomes" id="UP000177407">
    <property type="component" value="Unassembled WGS sequence"/>
</dbReference>
<dbReference type="PANTHER" id="PTHR13501">
    <property type="entry name" value="CHLOROPLAST 50S RIBOSOMAL PROTEIN L22-RELATED"/>
    <property type="match status" value="1"/>
</dbReference>
<evidence type="ECO:0000256" key="11">
    <source>
        <dbReference type="SAM" id="MobiDB-lite"/>
    </source>
</evidence>
<keyword evidence="3 7" id="KW-0694">RNA-binding</keyword>
<evidence type="ECO:0000313" key="13">
    <source>
        <dbReference type="Proteomes" id="UP000177407"/>
    </source>
</evidence>
<dbReference type="SUPFAM" id="SSF54843">
    <property type="entry name" value="Ribosomal protein L22"/>
    <property type="match status" value="1"/>
</dbReference>
<proteinExistence type="inferred from homology"/>
<evidence type="ECO:0000256" key="2">
    <source>
        <dbReference type="ARBA" id="ARBA00022730"/>
    </source>
</evidence>
<evidence type="ECO:0000256" key="10">
    <source>
        <dbReference type="RuleBase" id="RU004008"/>
    </source>
</evidence>
<evidence type="ECO:0000256" key="9">
    <source>
        <dbReference type="RuleBase" id="RU004006"/>
    </source>
</evidence>
<keyword evidence="4 7" id="KW-0689">Ribosomal protein</keyword>
<dbReference type="InterPro" id="IPR047867">
    <property type="entry name" value="Ribosomal_uL22_bac/org-type"/>
</dbReference>
<name>A0A1F5S2T1_9BACT</name>
<comment type="function">
    <text evidence="7 10">This protein binds specifically to 23S rRNA; its binding is stimulated by other ribosomal proteins, e.g., L4, L17, and L20. It is important during the early stages of 50S assembly. It makes multiple contacts with different domains of the 23S rRNA in the assembled 50S subunit and ribosome.</text>
</comment>
<reference evidence="12 13" key="1">
    <citation type="journal article" date="2016" name="Nat. Commun.">
        <title>Thousands of microbial genomes shed light on interconnected biogeochemical processes in an aquifer system.</title>
        <authorList>
            <person name="Anantharaman K."/>
            <person name="Brown C.T."/>
            <person name="Hug L.A."/>
            <person name="Sharon I."/>
            <person name="Castelle C.J."/>
            <person name="Probst A.J."/>
            <person name="Thomas B.C."/>
            <person name="Singh A."/>
            <person name="Wilkins M.J."/>
            <person name="Karaoz U."/>
            <person name="Brodie E.L."/>
            <person name="Williams K.H."/>
            <person name="Hubbard S.S."/>
            <person name="Banfield J.F."/>
        </authorList>
    </citation>
    <scope>NUCLEOTIDE SEQUENCE [LARGE SCALE GENOMIC DNA]</scope>
</reference>
<evidence type="ECO:0000256" key="8">
    <source>
        <dbReference type="RuleBase" id="RU004005"/>
    </source>
</evidence>
<sequence length="182" mass="20323">MEIKASAKFIRMSPRKVRLVADLIRGMDLGAAENQLKFIVKGACEPISKLLNSCVANAVNNFKLKRENLFIKTITVDGGSVLKRWQPKAFGRATPIRKRSSHILIVLGDRTGATPEAVKKADKKESAIAEPQVVESLKVFSKQKDKEEKVTDKKTDKGKGQRDKDTRQSKGFLKKIFNRKTG</sequence>
<dbReference type="AlphaFoldDB" id="A0A1F5S2T1"/>
<comment type="subunit">
    <text evidence="7 9">Part of the 50S ribosomal subunit.</text>
</comment>
<dbReference type="GO" id="GO:0019843">
    <property type="term" value="F:rRNA binding"/>
    <property type="evidence" value="ECO:0007669"/>
    <property type="project" value="UniProtKB-UniRule"/>
</dbReference>
<keyword evidence="5 7" id="KW-0687">Ribonucleoprotein</keyword>
<dbReference type="Pfam" id="PF00237">
    <property type="entry name" value="Ribosomal_L22"/>
    <property type="match status" value="1"/>
</dbReference>
<comment type="function">
    <text evidence="7">The globular domain of the protein is located near the polypeptide exit tunnel on the outside of the subunit, while an extended beta-hairpin is found that lines the wall of the exit tunnel in the center of the 70S ribosome.</text>
</comment>
<accession>A0A1F5S2T1</accession>
<feature type="compositionally biased region" description="Basic and acidic residues" evidence="11">
    <location>
        <begin position="143"/>
        <end position="168"/>
    </location>
</feature>
<dbReference type="InterPro" id="IPR036394">
    <property type="entry name" value="Ribosomal_uL22_sf"/>
</dbReference>
<evidence type="ECO:0000313" key="12">
    <source>
        <dbReference type="EMBL" id="OGF21018.1"/>
    </source>
</evidence>
<dbReference type="GO" id="GO:0003735">
    <property type="term" value="F:structural constituent of ribosome"/>
    <property type="evidence" value="ECO:0007669"/>
    <property type="project" value="InterPro"/>
</dbReference>
<dbReference type="NCBIfam" id="TIGR01044">
    <property type="entry name" value="rplV_bact"/>
    <property type="match status" value="1"/>
</dbReference>
<dbReference type="Gene3D" id="3.90.470.10">
    <property type="entry name" value="Ribosomal protein L22/L17"/>
    <property type="match status" value="1"/>
</dbReference>
<gene>
    <name evidence="7" type="primary">rplV</name>
    <name evidence="12" type="ORF">A2257_01910</name>
</gene>
<dbReference type="HAMAP" id="MF_01331_B">
    <property type="entry name" value="Ribosomal_uL22_B"/>
    <property type="match status" value="1"/>
</dbReference>
<evidence type="ECO:0000256" key="7">
    <source>
        <dbReference type="HAMAP-Rule" id="MF_01331"/>
    </source>
</evidence>
<feature type="region of interest" description="Disordered" evidence="11">
    <location>
        <begin position="143"/>
        <end position="182"/>
    </location>
</feature>
<evidence type="ECO:0000256" key="6">
    <source>
        <dbReference type="ARBA" id="ARBA00035207"/>
    </source>
</evidence>
<evidence type="ECO:0000256" key="3">
    <source>
        <dbReference type="ARBA" id="ARBA00022884"/>
    </source>
</evidence>
<dbReference type="GO" id="GO:0006412">
    <property type="term" value="P:translation"/>
    <property type="evidence" value="ECO:0007669"/>
    <property type="project" value="UniProtKB-UniRule"/>
</dbReference>
<organism evidence="12 13">
    <name type="scientific">Candidatus Falkowbacteria bacterium RIFOXYA2_FULL_38_12</name>
    <dbReference type="NCBI Taxonomy" id="1797993"/>
    <lineage>
        <taxon>Bacteria</taxon>
        <taxon>Candidatus Falkowiibacteriota</taxon>
    </lineage>
</organism>
<evidence type="ECO:0000256" key="1">
    <source>
        <dbReference type="ARBA" id="ARBA00009451"/>
    </source>
</evidence>
<evidence type="ECO:0000256" key="5">
    <source>
        <dbReference type="ARBA" id="ARBA00023274"/>
    </source>
</evidence>
<feature type="compositionally biased region" description="Basic residues" evidence="11">
    <location>
        <begin position="172"/>
        <end position="182"/>
    </location>
</feature>
<dbReference type="PANTHER" id="PTHR13501:SF8">
    <property type="entry name" value="LARGE RIBOSOMAL SUBUNIT PROTEIN UL22M"/>
    <property type="match status" value="1"/>
</dbReference>
<keyword evidence="2 7" id="KW-0699">rRNA-binding</keyword>